<dbReference type="OrthoDB" id="191139at2759"/>
<dbReference type="VEuPathDB" id="FungiDB:LEMA_uP093290.1"/>
<dbReference type="InParanoid" id="E5A2X4"/>
<reference evidence="2" key="1">
    <citation type="journal article" date="2011" name="Nat. Commun.">
        <title>Effector diversification within compartments of the Leptosphaeria maculans genome affected by Repeat-Induced Point mutations.</title>
        <authorList>
            <person name="Rouxel T."/>
            <person name="Grandaubert J."/>
            <person name="Hane J.K."/>
            <person name="Hoede C."/>
            <person name="van de Wouw A.P."/>
            <person name="Couloux A."/>
            <person name="Dominguez V."/>
            <person name="Anthouard V."/>
            <person name="Bally P."/>
            <person name="Bourras S."/>
            <person name="Cozijnsen A.J."/>
            <person name="Ciuffetti L.M."/>
            <person name="Degrave A."/>
            <person name="Dilmaghani A."/>
            <person name="Duret L."/>
            <person name="Fudal I."/>
            <person name="Goodwin S.B."/>
            <person name="Gout L."/>
            <person name="Glaser N."/>
            <person name="Linglin J."/>
            <person name="Kema G.H.J."/>
            <person name="Lapalu N."/>
            <person name="Lawrence C.B."/>
            <person name="May K."/>
            <person name="Meyer M."/>
            <person name="Ollivier B."/>
            <person name="Poulain J."/>
            <person name="Schoch C.L."/>
            <person name="Simon A."/>
            <person name="Spatafora J.W."/>
            <person name="Stachowiak A."/>
            <person name="Turgeon B.G."/>
            <person name="Tyler B.M."/>
            <person name="Vincent D."/>
            <person name="Weissenbach J."/>
            <person name="Amselem J."/>
            <person name="Quesneville H."/>
            <person name="Oliver R.P."/>
            <person name="Wincker P."/>
            <person name="Balesdent M.-H."/>
            <person name="Howlett B.J."/>
        </authorList>
    </citation>
    <scope>NUCLEOTIDE SEQUENCE [LARGE SCALE GENOMIC DNA]</scope>
    <source>
        <strain evidence="2">JN3 / isolate v23.1.3 / race Av1-4-5-6-7-8</strain>
    </source>
</reference>
<evidence type="ECO:0000313" key="2">
    <source>
        <dbReference type="Proteomes" id="UP000002668"/>
    </source>
</evidence>
<dbReference type="HOGENOM" id="CLU_2427423_0_0_1"/>
<organism evidence="2">
    <name type="scientific">Leptosphaeria maculans (strain JN3 / isolate v23.1.3 / race Av1-4-5-6-7-8)</name>
    <name type="common">Blackleg fungus</name>
    <name type="synonym">Phoma lingam</name>
    <dbReference type="NCBI Taxonomy" id="985895"/>
    <lineage>
        <taxon>Eukaryota</taxon>
        <taxon>Fungi</taxon>
        <taxon>Dikarya</taxon>
        <taxon>Ascomycota</taxon>
        <taxon>Pezizomycotina</taxon>
        <taxon>Dothideomycetes</taxon>
        <taxon>Pleosporomycetidae</taxon>
        <taxon>Pleosporales</taxon>
        <taxon>Pleosporineae</taxon>
        <taxon>Leptosphaeriaceae</taxon>
        <taxon>Plenodomus</taxon>
        <taxon>Plenodomus lingam/Leptosphaeria maculans species complex</taxon>
    </lineage>
</organism>
<dbReference type="STRING" id="985895.E5A2X4"/>
<dbReference type="InterPro" id="IPR036291">
    <property type="entry name" value="NAD(P)-bd_dom_sf"/>
</dbReference>
<dbReference type="SUPFAM" id="SSF51735">
    <property type="entry name" value="NAD(P)-binding Rossmann-fold domains"/>
    <property type="match status" value="1"/>
</dbReference>
<dbReference type="Gene3D" id="3.40.50.720">
    <property type="entry name" value="NAD(P)-binding Rossmann-like Domain"/>
    <property type="match status" value="1"/>
</dbReference>
<evidence type="ECO:0000313" key="1">
    <source>
        <dbReference type="EMBL" id="CBX97920.1"/>
    </source>
</evidence>
<protein>
    <submittedName>
        <fullName evidence="1">Predicted protein</fullName>
    </submittedName>
</protein>
<keyword evidence="2" id="KW-1185">Reference proteome</keyword>
<accession>E5A2X4</accession>
<proteinExistence type="predicted"/>
<dbReference type="GeneID" id="13281213"/>
<sequence>MTAPLTIVVNGANRRLGRGIVQLLASTKHPRPLHIHATSRSGTNLDITPSHANTISYSTLDICSPTSISTSLQTMLKSNTAIEILINNAGV</sequence>
<dbReference type="EMBL" id="FP929132">
    <property type="protein sequence ID" value="CBX97920.1"/>
    <property type="molecule type" value="Genomic_DNA"/>
</dbReference>
<gene>
    <name evidence="1" type="ORF">LEMA_uP093290.1</name>
</gene>
<dbReference type="Proteomes" id="UP000002668">
    <property type="component" value="Genome"/>
</dbReference>
<name>E5A2X4_LEPMJ</name>
<dbReference type="AlphaFoldDB" id="E5A2X4"/>